<name>A0A1V2H1Q7_9PROT</name>
<dbReference type="EMBL" id="MLCO01000114">
    <property type="protein sequence ID" value="ONG53152.1"/>
    <property type="molecule type" value="Genomic_DNA"/>
</dbReference>
<evidence type="ECO:0000256" key="1">
    <source>
        <dbReference type="ARBA" id="ARBA00004651"/>
    </source>
</evidence>
<dbReference type="SUPFAM" id="SSF90123">
    <property type="entry name" value="ABC transporter transmembrane region"/>
    <property type="match status" value="1"/>
</dbReference>
<dbReference type="GO" id="GO:0140359">
    <property type="term" value="F:ABC-type transporter activity"/>
    <property type="evidence" value="ECO:0007669"/>
    <property type="project" value="InterPro"/>
</dbReference>
<keyword evidence="7 9" id="KW-1133">Transmembrane helix</keyword>
<keyword evidence="2" id="KW-0813">Transport</keyword>
<dbReference type="GO" id="GO:0005524">
    <property type="term" value="F:ATP binding"/>
    <property type="evidence" value="ECO:0007669"/>
    <property type="project" value="UniProtKB-KW"/>
</dbReference>
<evidence type="ECO:0000256" key="8">
    <source>
        <dbReference type="ARBA" id="ARBA00023136"/>
    </source>
</evidence>
<keyword evidence="5" id="KW-0547">Nucleotide-binding</keyword>
<keyword evidence="13" id="KW-1185">Reference proteome</keyword>
<dbReference type="PROSITE" id="PS50893">
    <property type="entry name" value="ABC_TRANSPORTER_2"/>
    <property type="match status" value="1"/>
</dbReference>
<feature type="transmembrane region" description="Helical" evidence="9">
    <location>
        <begin position="527"/>
        <end position="552"/>
    </location>
</feature>
<feature type="transmembrane region" description="Helical" evidence="9">
    <location>
        <begin position="558"/>
        <end position="577"/>
    </location>
</feature>
<accession>A0A1V2H1Q7</accession>
<dbReference type="AlphaFoldDB" id="A0A1V2H1Q7"/>
<evidence type="ECO:0000256" key="3">
    <source>
        <dbReference type="ARBA" id="ARBA00022475"/>
    </source>
</evidence>
<dbReference type="InterPro" id="IPR011527">
    <property type="entry name" value="ABC1_TM_dom"/>
</dbReference>
<protein>
    <submittedName>
        <fullName evidence="12">NHLP bacteriocin export ABC transporter permease/ATPase subunit</fullName>
    </submittedName>
</protein>
<keyword evidence="6" id="KW-0067">ATP-binding</keyword>
<dbReference type="PANTHER" id="PTHR24221:SF654">
    <property type="entry name" value="ATP-BINDING CASSETTE SUB-FAMILY B MEMBER 6"/>
    <property type="match status" value="1"/>
</dbReference>
<dbReference type="Gene3D" id="3.40.50.300">
    <property type="entry name" value="P-loop containing nucleotide triphosphate hydrolases"/>
    <property type="match status" value="1"/>
</dbReference>
<evidence type="ECO:0000256" key="2">
    <source>
        <dbReference type="ARBA" id="ARBA00022448"/>
    </source>
</evidence>
<keyword evidence="4 9" id="KW-0812">Transmembrane</keyword>
<comment type="caution">
    <text evidence="12">The sequence shown here is derived from an EMBL/GenBank/DDBJ whole genome shotgun (WGS) entry which is preliminary data.</text>
</comment>
<dbReference type="InterPro" id="IPR027417">
    <property type="entry name" value="P-loop_NTPase"/>
</dbReference>
<dbReference type="InterPro" id="IPR022515">
    <property type="entry name" value="NHPM_micro_ABC2"/>
</dbReference>
<dbReference type="InterPro" id="IPR036640">
    <property type="entry name" value="ABC1_TM_sf"/>
</dbReference>
<dbReference type="Gene3D" id="1.20.1560.10">
    <property type="entry name" value="ABC transporter type 1, transmembrane domain"/>
    <property type="match status" value="1"/>
</dbReference>
<evidence type="ECO:0000256" key="5">
    <source>
        <dbReference type="ARBA" id="ARBA00022741"/>
    </source>
</evidence>
<dbReference type="OrthoDB" id="9787557at2"/>
<evidence type="ECO:0000256" key="6">
    <source>
        <dbReference type="ARBA" id="ARBA00022840"/>
    </source>
</evidence>
<gene>
    <name evidence="12" type="ORF">BKE38_13290</name>
</gene>
<dbReference type="NCBIfam" id="TIGR03797">
    <property type="entry name" value="NHLM_micro_ABC2"/>
    <property type="match status" value="1"/>
</dbReference>
<dbReference type="InterPro" id="IPR039421">
    <property type="entry name" value="Type_1_exporter"/>
</dbReference>
<sequence length="974" mass="102200">MPSPALIELAHRHGEIRPIAGNLPLVLEDPGSAWLVLEGEVELFLVPLEDGKPAGLRQHLFSVPKGGLLFGIDGSDLPAPVGLLAVGQVGSVIGRLPLDALRALPEQPPLAAPVEAWAREMSLAMARPIAPRPRLAGQFRPGERIDPQPGQRLGCAQGLGWVTLPAPGFFLDTGEVEQGETLPLAAGAWLELTRAAPLDSRDTAAALATGEAWAGLETLHRQLLELLPLNLRLAAVDEANRLRARAEADLSAGRAALDRLAAPLADRAAPAEAAQGDSDDPLLRAVGVVVAALGGTLAPPPPRRLHGALQPPTLEDILRANAIRARLVQLEEGWWRRDAGPLLLLQENAPPLALLPRRFRGGWRVYDPVSGAVSALSARDAARLGGAAQSLTLPLPARPLSGFSIIGRVLDWGRGEAATMLGLGAAAGALNLGLPLATGVLVDTVIPAYDLPKLVELGLVLGLLAGVMLLLRYAVQIAALRMEGHAGTRLQAAILDRLLRLPMGFFRDHNAGVLAKRALAIQAIQQAVGGAMVGSLLTGVLALISLGIMAWYSPALTLVALACLAVLLVPGVLLGWLRLRQERDVVRLAGDSAGLLLQLATGIAKLRLAAAEHRAFLRWSRLQARLARQRFLAEQTQSLAELLNGLGLPLATAALFAAIHALGLAPGAGAAGNGLALGALLGFLNAFSQCLGGLTAMMATAVQIAGLRPVYAYAAPILQAVPETGGGRADPGRISGAIEVSRLTFRYAPDAPALFDDLSVSIAAGEYVAVVGPSGSGKSSLLRLLLGFEAPQSGAVLYDGQDLQGLDPQALRRQLGVVLQGGRLLPGSLLENILGPNLHLTEAEAWAAAEQVGLAEDIRAMPMRMQTVISDSGSTLSGGQVQRVLLARAVVARPRILLLDEATSALDNRTQAVVTESLDRLNATRLVIAHRLSTVVHADRILVMKDGRIVESGSFSELMERGGVFRELAERQLV</sequence>
<keyword evidence="8 9" id="KW-0472">Membrane</keyword>
<feature type="transmembrane region" description="Helical" evidence="9">
    <location>
        <begin position="642"/>
        <end position="663"/>
    </location>
</feature>
<dbReference type="GO" id="GO:0034040">
    <property type="term" value="F:ATPase-coupled lipid transmembrane transporter activity"/>
    <property type="evidence" value="ECO:0007669"/>
    <property type="project" value="TreeGrafter"/>
</dbReference>
<feature type="domain" description="ABC transporter" evidence="10">
    <location>
        <begin position="738"/>
        <end position="971"/>
    </location>
</feature>
<dbReference type="SUPFAM" id="SSF52540">
    <property type="entry name" value="P-loop containing nucleoside triphosphate hydrolases"/>
    <property type="match status" value="1"/>
</dbReference>
<dbReference type="GO" id="GO:0005886">
    <property type="term" value="C:plasma membrane"/>
    <property type="evidence" value="ECO:0007669"/>
    <property type="project" value="UniProtKB-SubCell"/>
</dbReference>
<reference evidence="12 13" key="1">
    <citation type="submission" date="2016-10" db="EMBL/GenBank/DDBJ databases">
        <title>Draft Genome sequence of Roseomonas sp. strain M3.</title>
        <authorList>
            <person name="Subhash Y."/>
            <person name="Lee S."/>
        </authorList>
    </citation>
    <scope>NUCLEOTIDE SEQUENCE [LARGE SCALE GENOMIC DNA]</scope>
    <source>
        <strain evidence="12 13">M3</strain>
    </source>
</reference>
<proteinExistence type="predicted"/>
<evidence type="ECO:0000259" key="10">
    <source>
        <dbReference type="PROSITE" id="PS50893"/>
    </source>
</evidence>
<dbReference type="RefSeq" id="WP_076957838.1">
    <property type="nucleotide sequence ID" value="NZ_MLCO01000114.1"/>
</dbReference>
<evidence type="ECO:0000256" key="7">
    <source>
        <dbReference type="ARBA" id="ARBA00022989"/>
    </source>
</evidence>
<dbReference type="PROSITE" id="PS50929">
    <property type="entry name" value="ABC_TM1F"/>
    <property type="match status" value="1"/>
</dbReference>
<keyword evidence="3" id="KW-1003">Cell membrane</keyword>
<comment type="subcellular location">
    <subcellularLocation>
        <location evidence="1">Cell membrane</location>
        <topology evidence="1">Multi-pass membrane protein</topology>
    </subcellularLocation>
</comment>
<evidence type="ECO:0000259" key="11">
    <source>
        <dbReference type="PROSITE" id="PS50929"/>
    </source>
</evidence>
<evidence type="ECO:0000313" key="13">
    <source>
        <dbReference type="Proteomes" id="UP000188879"/>
    </source>
</evidence>
<feature type="domain" description="ABC transmembrane type-1" evidence="11">
    <location>
        <begin position="418"/>
        <end position="706"/>
    </location>
</feature>
<evidence type="ECO:0000313" key="12">
    <source>
        <dbReference type="EMBL" id="ONG53152.1"/>
    </source>
</evidence>
<dbReference type="Pfam" id="PF00005">
    <property type="entry name" value="ABC_tran"/>
    <property type="match status" value="1"/>
</dbReference>
<evidence type="ECO:0000256" key="9">
    <source>
        <dbReference type="SAM" id="Phobius"/>
    </source>
</evidence>
<feature type="transmembrane region" description="Helical" evidence="9">
    <location>
        <begin position="454"/>
        <end position="475"/>
    </location>
</feature>
<dbReference type="InterPro" id="IPR003439">
    <property type="entry name" value="ABC_transporter-like_ATP-bd"/>
</dbReference>
<dbReference type="Proteomes" id="UP000188879">
    <property type="component" value="Unassembled WGS sequence"/>
</dbReference>
<dbReference type="FunFam" id="3.40.50.300:FF:000299">
    <property type="entry name" value="ABC transporter ATP-binding protein/permease"/>
    <property type="match status" value="1"/>
</dbReference>
<dbReference type="GO" id="GO:0016887">
    <property type="term" value="F:ATP hydrolysis activity"/>
    <property type="evidence" value="ECO:0007669"/>
    <property type="project" value="InterPro"/>
</dbReference>
<dbReference type="SMART" id="SM00382">
    <property type="entry name" value="AAA"/>
    <property type="match status" value="1"/>
</dbReference>
<dbReference type="Pfam" id="PF00664">
    <property type="entry name" value="ABC_membrane"/>
    <property type="match status" value="1"/>
</dbReference>
<feature type="transmembrane region" description="Helical" evidence="9">
    <location>
        <begin position="675"/>
        <end position="699"/>
    </location>
</feature>
<evidence type="ECO:0000256" key="4">
    <source>
        <dbReference type="ARBA" id="ARBA00022692"/>
    </source>
</evidence>
<organism evidence="12 13">
    <name type="scientific">Teichococcus deserti</name>
    <dbReference type="NCBI Taxonomy" id="1817963"/>
    <lineage>
        <taxon>Bacteria</taxon>
        <taxon>Pseudomonadati</taxon>
        <taxon>Pseudomonadota</taxon>
        <taxon>Alphaproteobacteria</taxon>
        <taxon>Acetobacterales</taxon>
        <taxon>Roseomonadaceae</taxon>
        <taxon>Roseomonas</taxon>
    </lineage>
</organism>
<dbReference type="InterPro" id="IPR003593">
    <property type="entry name" value="AAA+_ATPase"/>
</dbReference>
<dbReference type="PANTHER" id="PTHR24221">
    <property type="entry name" value="ATP-BINDING CASSETTE SUB-FAMILY B"/>
    <property type="match status" value="1"/>
</dbReference>